<name>A0A4P7AH04_9MOLU</name>
<dbReference type="RefSeq" id="WP_279585902.1">
    <property type="nucleotide sequence ID" value="NZ_CP038013.1"/>
</dbReference>
<organism evidence="1 2">
    <name type="scientific">Spiroplasma gladiatoris</name>
    <dbReference type="NCBI Taxonomy" id="2143"/>
    <lineage>
        <taxon>Bacteria</taxon>
        <taxon>Bacillati</taxon>
        <taxon>Mycoplasmatota</taxon>
        <taxon>Mollicutes</taxon>
        <taxon>Entomoplasmatales</taxon>
        <taxon>Spiroplasmataceae</taxon>
        <taxon>Spiroplasma</taxon>
    </lineage>
</organism>
<evidence type="ECO:0000313" key="2">
    <source>
        <dbReference type="Proteomes" id="UP000294309"/>
    </source>
</evidence>
<sequence>MKVTISKTIKFFSVITILSTTAFNVISCDFDKTKKYRKDKY</sequence>
<dbReference type="AlphaFoldDB" id="A0A4P7AH04"/>
<dbReference type="EMBL" id="CP038013">
    <property type="protein sequence ID" value="QBQ07437.1"/>
    <property type="molecule type" value="Genomic_DNA"/>
</dbReference>
<gene>
    <name evidence="1" type="ORF">SGLAD_v1c02380</name>
</gene>
<protein>
    <submittedName>
        <fullName evidence="1">Uncharacterized protein</fullName>
    </submittedName>
</protein>
<proteinExistence type="predicted"/>
<dbReference type="KEGG" id="sgq:SGLAD_v1c02380"/>
<keyword evidence="2" id="KW-1185">Reference proteome</keyword>
<reference evidence="1 2" key="1">
    <citation type="submission" date="2019-03" db="EMBL/GenBank/DDBJ databases">
        <title>Complete genome sequence of Spiroplasma gladiatoris TG-1 (DSM 22552).</title>
        <authorList>
            <person name="Lin Y.-C."/>
            <person name="Chou L."/>
            <person name="Kuo C.-H."/>
        </authorList>
    </citation>
    <scope>NUCLEOTIDE SEQUENCE [LARGE SCALE GENOMIC DNA]</scope>
    <source>
        <strain evidence="1 2">TG-1</strain>
    </source>
</reference>
<accession>A0A4P7AH04</accession>
<evidence type="ECO:0000313" key="1">
    <source>
        <dbReference type="EMBL" id="QBQ07437.1"/>
    </source>
</evidence>
<dbReference type="Proteomes" id="UP000294309">
    <property type="component" value="Chromosome"/>
</dbReference>